<gene>
    <name evidence="1" type="ORF">LSH36_127g10011</name>
</gene>
<keyword evidence="2" id="KW-1185">Reference proteome</keyword>
<comment type="caution">
    <text evidence="1">The sequence shown here is derived from an EMBL/GenBank/DDBJ whole genome shotgun (WGS) entry which is preliminary data.</text>
</comment>
<protein>
    <submittedName>
        <fullName evidence="1">Uncharacterized protein</fullName>
    </submittedName>
</protein>
<evidence type="ECO:0000313" key="1">
    <source>
        <dbReference type="EMBL" id="KAK2160769.1"/>
    </source>
</evidence>
<organism evidence="1 2">
    <name type="scientific">Paralvinella palmiformis</name>
    <dbReference type="NCBI Taxonomy" id="53620"/>
    <lineage>
        <taxon>Eukaryota</taxon>
        <taxon>Metazoa</taxon>
        <taxon>Spiralia</taxon>
        <taxon>Lophotrochozoa</taxon>
        <taxon>Annelida</taxon>
        <taxon>Polychaeta</taxon>
        <taxon>Sedentaria</taxon>
        <taxon>Canalipalpata</taxon>
        <taxon>Terebellida</taxon>
        <taxon>Terebelliformia</taxon>
        <taxon>Alvinellidae</taxon>
        <taxon>Paralvinella</taxon>
    </lineage>
</organism>
<dbReference type="AlphaFoldDB" id="A0AAD9JXC4"/>
<dbReference type="Proteomes" id="UP001208570">
    <property type="component" value="Unassembled WGS sequence"/>
</dbReference>
<evidence type="ECO:0000313" key="2">
    <source>
        <dbReference type="Proteomes" id="UP001208570"/>
    </source>
</evidence>
<dbReference type="EMBL" id="JAODUP010000127">
    <property type="protein sequence ID" value="KAK2160769.1"/>
    <property type="molecule type" value="Genomic_DNA"/>
</dbReference>
<proteinExistence type="predicted"/>
<reference evidence="1" key="1">
    <citation type="journal article" date="2023" name="Mol. Biol. Evol.">
        <title>Third-Generation Sequencing Reveals the Adaptive Role of the Epigenome in Three Deep-Sea Polychaetes.</title>
        <authorList>
            <person name="Perez M."/>
            <person name="Aroh O."/>
            <person name="Sun Y."/>
            <person name="Lan Y."/>
            <person name="Juniper S.K."/>
            <person name="Young C.R."/>
            <person name="Angers B."/>
            <person name="Qian P.Y."/>
        </authorList>
    </citation>
    <scope>NUCLEOTIDE SEQUENCE</scope>
    <source>
        <strain evidence="1">P08H-3</strain>
    </source>
</reference>
<sequence length="498" mass="55708">MEDRNAFQQMILVRTQKVAPPLSEYLYILSYFADILIVGQATIGTRGSRDNIVIDASCISSKSIGIESSLVRGFQNPDFQSDWLLVKSQSPTNRIKLVEHHLGEVPIKVKVMIKPEEGPYENWIFEAGSSQQAGDDLPWLYCGILYNYDVTHVVLYAPRIGDYNMTTGRAFCIDSHSWTFGTNSADMDQVGDSVLAKVMAWRSSTFPATDFDTDWQNISVLDPPNLIEIAHAIVADISLVHLQIRCADLNTENMTYAEGIGRAFLLGFGDGYDTDTSGCEEGEFRVRVWKSLGHQPEQFNFKLNGLGEDSIPDMSALKVNVRTWDPMDSYINVQVKALDGPNKDFVFSAIGQIHRNAYPGTTYGGVAFAYSADKIRIFVPANETGSIIHVPDNWGTDEYIQTSNNVEITVKIWSTNFASLCSFQRSTIGRFQKLPGYGIPDEWWIRCVMTCLSKPDCIGTIPSTYQCTFLDLNALNSRIVEDTLDTEQTGILDKFRCT</sequence>
<name>A0AAD9JXC4_9ANNE</name>
<accession>A0AAD9JXC4</accession>